<feature type="transmembrane region" description="Helical" evidence="15">
    <location>
        <begin position="86"/>
        <end position="111"/>
    </location>
</feature>
<keyword evidence="8 15" id="KW-1278">Translocase</keyword>
<feature type="transmembrane region" description="Helical" evidence="15">
    <location>
        <begin position="144"/>
        <end position="167"/>
    </location>
</feature>
<dbReference type="GO" id="GO:0008137">
    <property type="term" value="F:NADH dehydrogenase (ubiquinone) activity"/>
    <property type="evidence" value="ECO:0007669"/>
    <property type="project" value="UniProtKB-UniRule"/>
</dbReference>
<keyword evidence="10 15" id="KW-1133">Transmembrane helix</keyword>
<evidence type="ECO:0000256" key="8">
    <source>
        <dbReference type="ARBA" id="ARBA00022967"/>
    </source>
</evidence>
<keyword evidence="16" id="KW-0732">Signal</keyword>
<evidence type="ECO:0000256" key="4">
    <source>
        <dbReference type="ARBA" id="ARBA00021095"/>
    </source>
</evidence>
<dbReference type="InterPro" id="IPR001457">
    <property type="entry name" value="NADH_UbQ/plastoQ_OxRdtase_su6"/>
</dbReference>
<evidence type="ECO:0000313" key="17">
    <source>
        <dbReference type="EMBL" id="BAN83462.1"/>
    </source>
</evidence>
<protein>
    <recommendedName>
        <fullName evidence="4 15">NADH-ubiquinone oxidoreductase chain 6</fullName>
        <ecNumber evidence="3 15">7.1.1.2</ecNumber>
    </recommendedName>
</protein>
<keyword evidence="5 15" id="KW-0813">Transport</keyword>
<feature type="chain" id="PRO_5004589537" description="NADH-ubiquinone oxidoreductase chain 6" evidence="16">
    <location>
        <begin position="18"/>
        <end position="174"/>
    </location>
</feature>
<evidence type="ECO:0000256" key="6">
    <source>
        <dbReference type="ARBA" id="ARBA00022660"/>
    </source>
</evidence>
<evidence type="ECO:0000256" key="10">
    <source>
        <dbReference type="ARBA" id="ARBA00022989"/>
    </source>
</evidence>
<feature type="transmembrane region" description="Helical" evidence="15">
    <location>
        <begin position="27"/>
        <end position="45"/>
    </location>
</feature>
<evidence type="ECO:0000256" key="16">
    <source>
        <dbReference type="SAM" id="SignalP"/>
    </source>
</evidence>
<dbReference type="Pfam" id="PF00499">
    <property type="entry name" value="Oxidored_q3"/>
    <property type="match status" value="1"/>
</dbReference>
<dbReference type="CTD" id="4541"/>
<dbReference type="EC" id="7.1.1.2" evidence="3 15"/>
<dbReference type="PANTHER" id="PTHR11435:SF1">
    <property type="entry name" value="NADH-UBIQUINONE OXIDOREDUCTASE CHAIN 6"/>
    <property type="match status" value="1"/>
</dbReference>
<evidence type="ECO:0000256" key="14">
    <source>
        <dbReference type="ARBA" id="ARBA00049551"/>
    </source>
</evidence>
<comment type="catalytic activity">
    <reaction evidence="14 15">
        <text>a ubiquinone + NADH + 5 H(+)(in) = a ubiquinol + NAD(+) + 4 H(+)(out)</text>
        <dbReference type="Rhea" id="RHEA:29091"/>
        <dbReference type="Rhea" id="RHEA-COMP:9565"/>
        <dbReference type="Rhea" id="RHEA-COMP:9566"/>
        <dbReference type="ChEBI" id="CHEBI:15378"/>
        <dbReference type="ChEBI" id="CHEBI:16389"/>
        <dbReference type="ChEBI" id="CHEBI:17976"/>
        <dbReference type="ChEBI" id="CHEBI:57540"/>
        <dbReference type="ChEBI" id="CHEBI:57945"/>
        <dbReference type="EC" id="7.1.1.2"/>
    </reaction>
</comment>
<keyword evidence="11 15" id="KW-0520">NAD</keyword>
<evidence type="ECO:0000256" key="7">
    <source>
        <dbReference type="ARBA" id="ARBA00022692"/>
    </source>
</evidence>
<reference evidence="17" key="1">
    <citation type="journal article" date="2013" name="Mol. Biol. Evol.">
        <title>MitoFish and MitoAnnotator: A Mitochondrial Genome Database of Fish with an Accurate and Automatic Annotation Pipeline.</title>
        <authorList>
            <person name="Iwasaki W."/>
            <person name="Fukunaga T."/>
            <person name="Isagozawa R."/>
            <person name="Yamada K."/>
            <person name="Maeda Y."/>
            <person name="Satoh T.P."/>
            <person name="Sado T."/>
            <person name="Mabuchi K."/>
            <person name="Takeshima H."/>
            <person name="Miya M."/>
            <person name="Nishida M."/>
        </authorList>
    </citation>
    <scope>NUCLEOTIDE SEQUENCE</scope>
</reference>
<reference evidence="17" key="2">
    <citation type="journal article" date="2013" name="PLoS ONE">
        <title>Evolutionary origin of the scombridae (tunas and mackerels): members of a paleogene adaptive radiation with 14 other pelagic fish families.</title>
        <authorList>
            <person name="Miya M."/>
            <person name="Friedman M."/>
            <person name="Satoh T.P."/>
            <person name="Takeshima H."/>
            <person name="Sado T."/>
            <person name="Iwasaki W."/>
            <person name="Yamanoue Y."/>
            <person name="Nakatani M."/>
            <person name="Mabuchi K."/>
            <person name="Inoue J.G."/>
            <person name="Poulsen J.Y."/>
            <person name="Fukunaga T."/>
            <person name="Sato Y."/>
            <person name="Nishida M."/>
        </authorList>
    </citation>
    <scope>NUCLEOTIDE SEQUENCE</scope>
</reference>
<gene>
    <name evidence="17" type="primary">ND6</name>
</gene>
<name>T2HTJ7_SPHJA</name>
<geneLocation type="mitochondrion" evidence="17"/>
<comment type="subcellular location">
    <subcellularLocation>
        <location evidence="1 15">Mitochondrion membrane</location>
        <topology evidence="1 15">Multi-pass membrane protein</topology>
    </subcellularLocation>
</comment>
<keyword evidence="15" id="KW-0830">Ubiquinone</keyword>
<dbReference type="AlphaFoldDB" id="T2HTJ7"/>
<keyword evidence="7 15" id="KW-0812">Transmembrane</keyword>
<evidence type="ECO:0000256" key="2">
    <source>
        <dbReference type="ARBA" id="ARBA00005698"/>
    </source>
</evidence>
<comment type="similarity">
    <text evidence="2 15">Belongs to the complex I subunit 6 family.</text>
</comment>
<evidence type="ECO:0000256" key="9">
    <source>
        <dbReference type="ARBA" id="ARBA00022982"/>
    </source>
</evidence>
<evidence type="ECO:0000256" key="1">
    <source>
        <dbReference type="ARBA" id="ARBA00004225"/>
    </source>
</evidence>
<feature type="signal peptide" evidence="16">
    <location>
        <begin position="1"/>
        <end position="17"/>
    </location>
</feature>
<accession>T2HTJ7</accession>
<organism evidence="17">
    <name type="scientific">Sphyraena japonica</name>
    <name type="common">Japanese barracuda</name>
    <dbReference type="NCBI Taxonomy" id="392545"/>
    <lineage>
        <taxon>Eukaryota</taxon>
        <taxon>Metazoa</taxon>
        <taxon>Chordata</taxon>
        <taxon>Craniata</taxon>
        <taxon>Vertebrata</taxon>
        <taxon>Euteleostomi</taxon>
        <taxon>Actinopterygii</taxon>
        <taxon>Neopterygii</taxon>
        <taxon>Teleostei</taxon>
        <taxon>Neoteleostei</taxon>
        <taxon>Acanthomorphata</taxon>
        <taxon>Carangaria</taxon>
        <taxon>Carangaria incertae sedis</taxon>
        <taxon>Sphyraenidae</taxon>
        <taxon>Sphyraena</taxon>
    </lineage>
</organism>
<dbReference type="GeneID" id="17099094"/>
<dbReference type="GO" id="GO:0031966">
    <property type="term" value="C:mitochondrial membrane"/>
    <property type="evidence" value="ECO:0007669"/>
    <property type="project" value="UniProtKB-SubCell"/>
</dbReference>
<evidence type="ECO:0000256" key="13">
    <source>
        <dbReference type="ARBA" id="ARBA00023136"/>
    </source>
</evidence>
<sequence length="174" mass="18685">MLYLISVLMLCFSLGLAGLASNPSPYYGALTMVSVSGVGCGLLVLHGGNYLAFLLFLIYLGGMLVVFAFTAALASDLHPETFTSPGTFILISLYFVGLCVLAFIVGTGGWYDNCCMPEEIMNNTPDCEVDIAGITIVFWRLDTFLVATAYMLLIALLAVLELTRGLARGAMRMP</sequence>
<dbReference type="EMBL" id="AP012501">
    <property type="protein sequence ID" value="BAN83462.1"/>
    <property type="molecule type" value="Genomic_DNA"/>
</dbReference>
<evidence type="ECO:0000256" key="12">
    <source>
        <dbReference type="ARBA" id="ARBA00023128"/>
    </source>
</evidence>
<keyword evidence="9 15" id="KW-0249">Electron transport</keyword>
<dbReference type="RefSeq" id="YP_008593520.1">
    <property type="nucleotide sequence ID" value="NC_022489.1"/>
</dbReference>
<keyword evidence="12 15" id="KW-0496">Mitochondrion</keyword>
<feature type="transmembrane region" description="Helical" evidence="15">
    <location>
        <begin position="52"/>
        <end position="74"/>
    </location>
</feature>
<dbReference type="InterPro" id="IPR042106">
    <property type="entry name" value="Nuo/plastoQ_OxRdtase_6_NuoJ"/>
</dbReference>
<keyword evidence="6 15" id="KW-0679">Respiratory chain</keyword>
<evidence type="ECO:0000256" key="5">
    <source>
        <dbReference type="ARBA" id="ARBA00022448"/>
    </source>
</evidence>
<evidence type="ECO:0000256" key="3">
    <source>
        <dbReference type="ARBA" id="ARBA00012944"/>
    </source>
</evidence>
<dbReference type="PANTHER" id="PTHR11435">
    <property type="entry name" value="NADH UBIQUINONE OXIDOREDUCTASE SUBUNIT ND6"/>
    <property type="match status" value="1"/>
</dbReference>
<keyword evidence="13 15" id="KW-0472">Membrane</keyword>
<dbReference type="Gene3D" id="1.20.120.1200">
    <property type="entry name" value="NADH-ubiquinone/plastoquinone oxidoreductase chain 6, subunit NuoJ"/>
    <property type="match status" value="1"/>
</dbReference>
<evidence type="ECO:0000256" key="15">
    <source>
        <dbReference type="RuleBase" id="RU004430"/>
    </source>
</evidence>
<evidence type="ECO:0000256" key="11">
    <source>
        <dbReference type="ARBA" id="ARBA00023027"/>
    </source>
</evidence>
<comment type="function">
    <text evidence="15">Core subunit of the mitochondrial membrane respiratory chain NADH dehydrogenase (Complex I) which catalyzes electron transfer from NADH through the respiratory chain, using ubiquinone as an electron acceptor. Essential for the catalytic activity and assembly of complex I.</text>
</comment>
<dbReference type="InterPro" id="IPR050269">
    <property type="entry name" value="ComplexI_Subunit6"/>
</dbReference>
<proteinExistence type="inferred from homology"/>